<keyword evidence="2" id="KW-1185">Reference proteome</keyword>
<gene>
    <name evidence="1" type="ORF">WKI67_13305</name>
</gene>
<sequence>MTARLLRADSRRAVPWKNGGGTTREVAVAPDGAGTDDFDWRISLADVGVDGPFSAFPGVERILTVADGAGMELTVGGERTVADQRYRPYAFPGDVPTDGRLLGGPVVNFNVMYRRDRTECRTSVVRGEAAPEVPPGSTVVVVALDGTTAVGDTGLTLERYDAVLLDGPPGPLRTEGHAAVVVLRSL</sequence>
<proteinExistence type="predicted"/>
<organism evidence="1 2">
    <name type="scientific">Streptomyces achmelvichensis</name>
    <dbReference type="NCBI Taxonomy" id="3134111"/>
    <lineage>
        <taxon>Bacteria</taxon>
        <taxon>Bacillati</taxon>
        <taxon>Actinomycetota</taxon>
        <taxon>Actinomycetes</taxon>
        <taxon>Kitasatosporales</taxon>
        <taxon>Streptomycetaceae</taxon>
        <taxon>Streptomyces</taxon>
    </lineage>
</organism>
<accession>A0ACC6PSM7</accession>
<name>A0ACC6PSM7_9ACTN</name>
<protein>
    <submittedName>
        <fullName evidence="1">HutD family protein</fullName>
    </submittedName>
</protein>
<comment type="caution">
    <text evidence="1">The sequence shown here is derived from an EMBL/GenBank/DDBJ whole genome shotgun (WGS) entry which is preliminary data.</text>
</comment>
<reference evidence="1" key="1">
    <citation type="submission" date="2024-03" db="EMBL/GenBank/DDBJ databases">
        <title>Novel Streptomyces species of biotechnological and ecological value are a feature of Machair soil.</title>
        <authorList>
            <person name="Prole J.R."/>
            <person name="Goodfellow M."/>
            <person name="Allenby N."/>
            <person name="Ward A.C."/>
        </authorList>
    </citation>
    <scope>NUCLEOTIDE SEQUENCE</scope>
    <source>
        <strain evidence="1">MS2.AVA.5</strain>
    </source>
</reference>
<evidence type="ECO:0000313" key="2">
    <source>
        <dbReference type="Proteomes" id="UP001377168"/>
    </source>
</evidence>
<dbReference type="EMBL" id="JBBKAJ010000022">
    <property type="protein sequence ID" value="MEJ8634366.1"/>
    <property type="molecule type" value="Genomic_DNA"/>
</dbReference>
<evidence type="ECO:0000313" key="1">
    <source>
        <dbReference type="EMBL" id="MEJ8634366.1"/>
    </source>
</evidence>
<dbReference type="Proteomes" id="UP001377168">
    <property type="component" value="Unassembled WGS sequence"/>
</dbReference>